<dbReference type="PIRSF" id="PIRSF001589">
    <property type="entry name" value="Asn_synthetase_glu-h"/>
    <property type="match status" value="1"/>
</dbReference>
<dbReference type="InterPro" id="IPR033738">
    <property type="entry name" value="AsnB_N"/>
</dbReference>
<evidence type="ECO:0000256" key="4">
    <source>
        <dbReference type="ARBA" id="ARBA00022741"/>
    </source>
</evidence>
<dbReference type="Gene3D" id="3.40.50.620">
    <property type="entry name" value="HUPs"/>
    <property type="match status" value="1"/>
</dbReference>
<proteinExistence type="inferred from homology"/>
<dbReference type="NCBIfam" id="TIGR01536">
    <property type="entry name" value="asn_synth_AEB"/>
    <property type="match status" value="1"/>
</dbReference>
<evidence type="ECO:0000256" key="7">
    <source>
        <dbReference type="ARBA" id="ARBA00048741"/>
    </source>
</evidence>
<comment type="pathway">
    <text evidence="1">Amino-acid biosynthesis; L-asparagine biosynthesis; L-asparagine from L-aspartate (L-Gln route): step 1/1.</text>
</comment>
<dbReference type="Gene3D" id="3.60.20.10">
    <property type="entry name" value="Glutamine Phosphoribosylpyrophosphate, subunit 1, domain 1"/>
    <property type="match status" value="1"/>
</dbReference>
<evidence type="ECO:0000259" key="8">
    <source>
        <dbReference type="PROSITE" id="PS51278"/>
    </source>
</evidence>
<evidence type="ECO:0000256" key="6">
    <source>
        <dbReference type="ARBA" id="ARBA00022962"/>
    </source>
</evidence>
<keyword evidence="9" id="KW-0436">Ligase</keyword>
<comment type="catalytic activity">
    <reaction evidence="7">
        <text>L-aspartate + L-glutamine + ATP + H2O = L-asparagine + L-glutamate + AMP + diphosphate + H(+)</text>
        <dbReference type="Rhea" id="RHEA:12228"/>
        <dbReference type="ChEBI" id="CHEBI:15377"/>
        <dbReference type="ChEBI" id="CHEBI:15378"/>
        <dbReference type="ChEBI" id="CHEBI:29985"/>
        <dbReference type="ChEBI" id="CHEBI:29991"/>
        <dbReference type="ChEBI" id="CHEBI:30616"/>
        <dbReference type="ChEBI" id="CHEBI:33019"/>
        <dbReference type="ChEBI" id="CHEBI:58048"/>
        <dbReference type="ChEBI" id="CHEBI:58359"/>
        <dbReference type="ChEBI" id="CHEBI:456215"/>
        <dbReference type="EC" id="6.3.5.4"/>
    </reaction>
</comment>
<protein>
    <recommendedName>
        <fullName evidence="3">asparagine synthase (glutamine-hydrolyzing)</fullName>
        <ecNumber evidence="3">6.3.5.4</ecNumber>
    </recommendedName>
</protein>
<dbReference type="CDD" id="cd01991">
    <property type="entry name" value="Asn_synthase_B_C"/>
    <property type="match status" value="1"/>
</dbReference>
<dbReference type="PROSITE" id="PS51278">
    <property type="entry name" value="GATASE_TYPE_2"/>
    <property type="match status" value="1"/>
</dbReference>
<dbReference type="EC" id="6.3.5.4" evidence="3"/>
<dbReference type="GO" id="GO:0004066">
    <property type="term" value="F:asparagine synthase (glutamine-hydrolyzing) activity"/>
    <property type="evidence" value="ECO:0007669"/>
    <property type="project" value="UniProtKB-EC"/>
</dbReference>
<dbReference type="PANTHER" id="PTHR43284:SF1">
    <property type="entry name" value="ASPARAGINE SYNTHETASE"/>
    <property type="match status" value="1"/>
</dbReference>
<evidence type="ECO:0000256" key="2">
    <source>
        <dbReference type="ARBA" id="ARBA00005752"/>
    </source>
</evidence>
<comment type="similarity">
    <text evidence="2">Belongs to the asparagine synthetase family.</text>
</comment>
<keyword evidence="5" id="KW-0067">ATP-binding</keyword>
<organism evidence="9 10">
    <name type="scientific">Thiorhodovibrio winogradskyi</name>
    <dbReference type="NCBI Taxonomy" id="77007"/>
    <lineage>
        <taxon>Bacteria</taxon>
        <taxon>Pseudomonadati</taxon>
        <taxon>Pseudomonadota</taxon>
        <taxon>Gammaproteobacteria</taxon>
        <taxon>Chromatiales</taxon>
        <taxon>Chromatiaceae</taxon>
        <taxon>Thiorhodovibrio</taxon>
    </lineage>
</organism>
<dbReference type="InterPro" id="IPR001962">
    <property type="entry name" value="Asn_synthase"/>
</dbReference>
<evidence type="ECO:0000313" key="9">
    <source>
        <dbReference type="EMBL" id="WPL18302.1"/>
    </source>
</evidence>
<dbReference type="RefSeq" id="WP_328984070.1">
    <property type="nucleotide sequence ID" value="NZ_CP121472.1"/>
</dbReference>
<dbReference type="InterPro" id="IPR029055">
    <property type="entry name" value="Ntn_hydrolases_N"/>
</dbReference>
<name>A0ABZ0SBM8_9GAMM</name>
<dbReference type="Pfam" id="PF13537">
    <property type="entry name" value="GATase_7"/>
    <property type="match status" value="1"/>
</dbReference>
<dbReference type="PANTHER" id="PTHR43284">
    <property type="entry name" value="ASPARAGINE SYNTHETASE (GLUTAMINE-HYDROLYZING)"/>
    <property type="match status" value="1"/>
</dbReference>
<dbReference type="EMBL" id="CP121472">
    <property type="protein sequence ID" value="WPL18302.1"/>
    <property type="molecule type" value="Genomic_DNA"/>
</dbReference>
<accession>A0ABZ0SBM8</accession>
<feature type="domain" description="Glutamine amidotransferase type-2" evidence="8">
    <location>
        <begin position="2"/>
        <end position="212"/>
    </location>
</feature>
<keyword evidence="10" id="KW-1185">Reference proteome</keyword>
<gene>
    <name evidence="9" type="primary">asnB_3</name>
    <name evidence="9" type="ORF">Thiowin_03370</name>
</gene>
<sequence length="619" mass="70042">MCGLAFCYQDGASNTDLRERMRKAMARLAHRGPDGQGLYSGQAWAIGHRRLSIIDLAGSPQPMWDAQHRYLLSFNGEIYNYRALRQTLTAQWVFTTEGDTEVLLAGLVLEGERFLQRLEGMWAFALWDTQTETLLLSRDRMGKKPLYYFQQPGCFACASELPALRELALSPWSEDLDATADYFRYGFCLPGYTAWQGVYEVLPGHWLRWQPDSPIKHHAYWQLPTPGPDSPIVHDDDLRQVLTDAVARRLVADVEVGAFLSGGIDSSLVCALAQQQMVRPLKTYTIGFTEAAFDESAYAAQVAAHLGTHHHCELFQDWDATLLENLLRNHVGQPFADASLLPTTLVSQVAAREVKVALSGDGADELFGGYQRYQARLILRWYSRLPSGLRKLAEGAIRSLPEPTAHHSRSLIKKAHLFMDIAQRQHAEKPYIAPLMFPQEYAQLFPDLVGRGHCPHGLPEQTDLDDLQQMLTSDALIYLPQDILVKVDRASMAASLEVRAPFLDHKVVELAFARNASQHLKLGKGKRWLRRVFYNHLPTTTWQRRKQGFGVPVHQWFRSGMGEQLEANLTGNNGRIKVVCAQHLLSEHRHGLRDNSRQLWAISLYLNETLKSFNTLSLH</sequence>
<dbReference type="Pfam" id="PF00733">
    <property type="entry name" value="Asn_synthase"/>
    <property type="match status" value="1"/>
</dbReference>
<evidence type="ECO:0000313" key="10">
    <source>
        <dbReference type="Proteomes" id="UP001432180"/>
    </source>
</evidence>
<evidence type="ECO:0000256" key="3">
    <source>
        <dbReference type="ARBA" id="ARBA00012737"/>
    </source>
</evidence>
<dbReference type="SUPFAM" id="SSF56235">
    <property type="entry name" value="N-terminal nucleophile aminohydrolases (Ntn hydrolases)"/>
    <property type="match status" value="1"/>
</dbReference>
<dbReference type="InterPro" id="IPR014729">
    <property type="entry name" value="Rossmann-like_a/b/a_fold"/>
</dbReference>
<keyword evidence="6" id="KW-0315">Glutamine amidotransferase</keyword>
<evidence type="ECO:0000256" key="5">
    <source>
        <dbReference type="ARBA" id="ARBA00022840"/>
    </source>
</evidence>
<evidence type="ECO:0000256" key="1">
    <source>
        <dbReference type="ARBA" id="ARBA00005187"/>
    </source>
</evidence>
<dbReference type="InterPro" id="IPR006426">
    <property type="entry name" value="Asn_synth_AEB"/>
</dbReference>
<dbReference type="Proteomes" id="UP001432180">
    <property type="component" value="Chromosome"/>
</dbReference>
<dbReference type="CDD" id="cd00712">
    <property type="entry name" value="AsnB"/>
    <property type="match status" value="1"/>
</dbReference>
<reference evidence="9 10" key="1">
    <citation type="journal article" date="2023" name="Microorganisms">
        <title>Thiorhodovibrio frisius and Trv. litoralis spp. nov., Two Novel Members from a Clade of Fastidious Purple Sulfur Bacteria That Exhibit Unique Red-Shifted Light-Harvesting Capabilities.</title>
        <authorList>
            <person name="Methner A."/>
            <person name="Kuzyk S.B."/>
            <person name="Petersen J."/>
            <person name="Bauer S."/>
            <person name="Brinkmann H."/>
            <person name="Sichau K."/>
            <person name="Wanner G."/>
            <person name="Wolf J."/>
            <person name="Neumann-Schaal M."/>
            <person name="Henke P."/>
            <person name="Tank M."/>
            <person name="Sproer C."/>
            <person name="Bunk B."/>
            <person name="Overmann J."/>
        </authorList>
    </citation>
    <scope>NUCLEOTIDE SEQUENCE [LARGE SCALE GENOMIC DNA]</scope>
    <source>
        <strain evidence="9 10">DSM 6702</strain>
    </source>
</reference>
<dbReference type="InterPro" id="IPR051786">
    <property type="entry name" value="ASN_synthetase/amidase"/>
</dbReference>
<keyword evidence="4" id="KW-0547">Nucleotide-binding</keyword>
<dbReference type="SUPFAM" id="SSF52402">
    <property type="entry name" value="Adenine nucleotide alpha hydrolases-like"/>
    <property type="match status" value="1"/>
</dbReference>
<dbReference type="InterPro" id="IPR017932">
    <property type="entry name" value="GATase_2_dom"/>
</dbReference>